<accession>A0A336MRB0</accession>
<reference evidence="2" key="1">
    <citation type="submission" date="2018-07" db="EMBL/GenBank/DDBJ databases">
        <authorList>
            <person name="Quirk P.G."/>
            <person name="Krulwich T.A."/>
        </authorList>
    </citation>
    <scope>NUCLEOTIDE SEQUENCE</scope>
</reference>
<dbReference type="EMBL" id="UFQT01001877">
    <property type="protein sequence ID" value="SSX32081.1"/>
    <property type="molecule type" value="Genomic_DNA"/>
</dbReference>
<protein>
    <submittedName>
        <fullName evidence="2">CSON004445 protein</fullName>
    </submittedName>
</protein>
<name>A0A336MRB0_CULSO</name>
<feature type="transmembrane region" description="Helical" evidence="1">
    <location>
        <begin position="6"/>
        <end position="28"/>
    </location>
</feature>
<keyword evidence="1" id="KW-1133">Transmembrane helix</keyword>
<evidence type="ECO:0000256" key="1">
    <source>
        <dbReference type="SAM" id="Phobius"/>
    </source>
</evidence>
<proteinExistence type="predicted"/>
<dbReference type="AlphaFoldDB" id="A0A336MRB0"/>
<keyword evidence="1" id="KW-0472">Membrane</keyword>
<dbReference type="VEuPathDB" id="VectorBase:CSON004445"/>
<gene>
    <name evidence="2" type="primary">CSON004445</name>
</gene>
<feature type="transmembrane region" description="Helical" evidence="1">
    <location>
        <begin position="82"/>
        <end position="104"/>
    </location>
</feature>
<organism evidence="2">
    <name type="scientific">Culicoides sonorensis</name>
    <name type="common">Biting midge</name>
    <dbReference type="NCBI Taxonomy" id="179676"/>
    <lineage>
        <taxon>Eukaryota</taxon>
        <taxon>Metazoa</taxon>
        <taxon>Ecdysozoa</taxon>
        <taxon>Arthropoda</taxon>
        <taxon>Hexapoda</taxon>
        <taxon>Insecta</taxon>
        <taxon>Pterygota</taxon>
        <taxon>Neoptera</taxon>
        <taxon>Endopterygota</taxon>
        <taxon>Diptera</taxon>
        <taxon>Nematocera</taxon>
        <taxon>Chironomoidea</taxon>
        <taxon>Ceratopogonidae</taxon>
        <taxon>Ceratopogoninae</taxon>
        <taxon>Culicoides</taxon>
        <taxon>Monoculicoides</taxon>
    </lineage>
</organism>
<sequence length="135" mass="15066">MGKNSSLLIIISVLLNIFIVILSLGFCVKSAQLYKEETFVNLMLPKFLDMDASDTLAVFGTVAFLLALFGFLTMCFGDDYCILFQLALIWVFTCVAVIVLTPLINDYVNIKRISHKGAIDLAINDLKNGWYNTVN</sequence>
<feature type="transmembrane region" description="Helical" evidence="1">
    <location>
        <begin position="56"/>
        <end position="76"/>
    </location>
</feature>
<evidence type="ECO:0000313" key="2">
    <source>
        <dbReference type="EMBL" id="SSX32081.1"/>
    </source>
</evidence>
<keyword evidence="1" id="KW-0812">Transmembrane</keyword>